<reference evidence="1" key="1">
    <citation type="journal article" date="2023" name="Mol. Phylogenet. Evol.">
        <title>Genome-scale phylogeny and comparative genomics of the fungal order Sordariales.</title>
        <authorList>
            <person name="Hensen N."/>
            <person name="Bonometti L."/>
            <person name="Westerberg I."/>
            <person name="Brannstrom I.O."/>
            <person name="Guillou S."/>
            <person name="Cros-Aarteil S."/>
            <person name="Calhoun S."/>
            <person name="Haridas S."/>
            <person name="Kuo A."/>
            <person name="Mondo S."/>
            <person name="Pangilinan J."/>
            <person name="Riley R."/>
            <person name="LaButti K."/>
            <person name="Andreopoulos B."/>
            <person name="Lipzen A."/>
            <person name="Chen C."/>
            <person name="Yan M."/>
            <person name="Daum C."/>
            <person name="Ng V."/>
            <person name="Clum A."/>
            <person name="Steindorff A."/>
            <person name="Ohm R.A."/>
            <person name="Martin F."/>
            <person name="Silar P."/>
            <person name="Natvig D.O."/>
            <person name="Lalanne C."/>
            <person name="Gautier V."/>
            <person name="Ament-Velasquez S.L."/>
            <person name="Kruys A."/>
            <person name="Hutchinson M.I."/>
            <person name="Powell A.J."/>
            <person name="Barry K."/>
            <person name="Miller A.N."/>
            <person name="Grigoriev I.V."/>
            <person name="Debuchy R."/>
            <person name="Gladieux P."/>
            <person name="Hiltunen Thoren M."/>
            <person name="Johannesson H."/>
        </authorList>
    </citation>
    <scope>NUCLEOTIDE SEQUENCE</scope>
    <source>
        <strain evidence="1">CBS 560.94</strain>
    </source>
</reference>
<sequence>MAFYSPEKPDVIFDEDGDVLLTVGDQSEKRNFLIRSSLLRQHSSYFDDVLKVQSHDSKNPWRRSYKRADVLALFIILRGLHSNIWPKQVGLRLLVRLVGATWRFNFDRELPDGSAPLRTAAWGWLFSIRERLGLSDMVRRWTLMKAAYFFGNLAAFNRLSLELVRGHIGLFANLENAQAAILGLGVDFPTPMKVTPDSLILGKSDLP</sequence>
<dbReference type="Proteomes" id="UP001278500">
    <property type="component" value="Unassembled WGS sequence"/>
</dbReference>
<reference evidence="1" key="2">
    <citation type="submission" date="2023-06" db="EMBL/GenBank/DDBJ databases">
        <authorList>
            <consortium name="Lawrence Berkeley National Laboratory"/>
            <person name="Haridas S."/>
            <person name="Hensen N."/>
            <person name="Bonometti L."/>
            <person name="Westerberg I."/>
            <person name="Brannstrom I.O."/>
            <person name="Guillou S."/>
            <person name="Cros-Aarteil S."/>
            <person name="Calhoun S."/>
            <person name="Kuo A."/>
            <person name="Mondo S."/>
            <person name="Pangilinan J."/>
            <person name="Riley R."/>
            <person name="Labutti K."/>
            <person name="Andreopoulos B."/>
            <person name="Lipzen A."/>
            <person name="Chen C."/>
            <person name="Yanf M."/>
            <person name="Daum C."/>
            <person name="Ng V."/>
            <person name="Clum A."/>
            <person name="Steindorff A."/>
            <person name="Ohm R."/>
            <person name="Martin F."/>
            <person name="Silar P."/>
            <person name="Natvig D."/>
            <person name="Lalanne C."/>
            <person name="Gautier V."/>
            <person name="Ament-Velasquez S.L."/>
            <person name="Kruys A."/>
            <person name="Hutchinson M.I."/>
            <person name="Powell A.J."/>
            <person name="Barry K."/>
            <person name="Miller A.N."/>
            <person name="Grigoriev I.V."/>
            <person name="Debuchy R."/>
            <person name="Gladieux P."/>
            <person name="Thoren M.H."/>
            <person name="Johannesson H."/>
        </authorList>
    </citation>
    <scope>NUCLEOTIDE SEQUENCE</scope>
    <source>
        <strain evidence="1">CBS 560.94</strain>
    </source>
</reference>
<proteinExistence type="predicted"/>
<gene>
    <name evidence="1" type="ORF">B0H65DRAFT_433103</name>
</gene>
<dbReference type="GeneID" id="87862197"/>
<dbReference type="RefSeq" id="XP_062678212.1">
    <property type="nucleotide sequence ID" value="XM_062825043.1"/>
</dbReference>
<evidence type="ECO:0000313" key="1">
    <source>
        <dbReference type="EMBL" id="KAK3338852.1"/>
    </source>
</evidence>
<organism evidence="1 2">
    <name type="scientific">Neurospora tetraspora</name>
    <dbReference type="NCBI Taxonomy" id="94610"/>
    <lineage>
        <taxon>Eukaryota</taxon>
        <taxon>Fungi</taxon>
        <taxon>Dikarya</taxon>
        <taxon>Ascomycota</taxon>
        <taxon>Pezizomycotina</taxon>
        <taxon>Sordariomycetes</taxon>
        <taxon>Sordariomycetidae</taxon>
        <taxon>Sordariales</taxon>
        <taxon>Sordariaceae</taxon>
        <taxon>Neurospora</taxon>
    </lineage>
</organism>
<accession>A0AAE0MN65</accession>
<evidence type="ECO:0000313" key="2">
    <source>
        <dbReference type="Proteomes" id="UP001278500"/>
    </source>
</evidence>
<name>A0AAE0MN65_9PEZI</name>
<protein>
    <recommendedName>
        <fullName evidence="3">BTB domain-containing protein</fullName>
    </recommendedName>
</protein>
<dbReference type="AlphaFoldDB" id="A0AAE0MN65"/>
<keyword evidence="2" id="KW-1185">Reference proteome</keyword>
<evidence type="ECO:0008006" key="3">
    <source>
        <dbReference type="Google" id="ProtNLM"/>
    </source>
</evidence>
<comment type="caution">
    <text evidence="1">The sequence shown here is derived from an EMBL/GenBank/DDBJ whole genome shotgun (WGS) entry which is preliminary data.</text>
</comment>
<dbReference type="EMBL" id="JAUEPP010000007">
    <property type="protein sequence ID" value="KAK3338852.1"/>
    <property type="molecule type" value="Genomic_DNA"/>
</dbReference>